<sequence length="62" mass="6759">MIVAHQVDRVLDDLGAAMTQLKRAMHGIPVRREGFKGHHDRAARAVGRLSAELQDASAAIQD</sequence>
<organism evidence="1 2">
    <name type="scientific">Prauserella muralis</name>
    <dbReference type="NCBI Taxonomy" id="588067"/>
    <lineage>
        <taxon>Bacteria</taxon>
        <taxon>Bacillati</taxon>
        <taxon>Actinomycetota</taxon>
        <taxon>Actinomycetes</taxon>
        <taxon>Pseudonocardiales</taxon>
        <taxon>Pseudonocardiaceae</taxon>
        <taxon>Prauserella</taxon>
    </lineage>
</organism>
<gene>
    <name evidence="1" type="ORF">BAY60_18050</name>
</gene>
<evidence type="ECO:0000313" key="1">
    <source>
        <dbReference type="EMBL" id="PXY28226.1"/>
    </source>
</evidence>
<protein>
    <submittedName>
        <fullName evidence="1">Uncharacterized protein</fullName>
    </submittedName>
</protein>
<dbReference type="AlphaFoldDB" id="A0A2V4B249"/>
<keyword evidence="2" id="KW-1185">Reference proteome</keyword>
<comment type="caution">
    <text evidence="1">The sequence shown here is derived from an EMBL/GenBank/DDBJ whole genome shotgun (WGS) entry which is preliminary data.</text>
</comment>
<dbReference type="Proteomes" id="UP000249915">
    <property type="component" value="Unassembled WGS sequence"/>
</dbReference>
<evidence type="ECO:0000313" key="2">
    <source>
        <dbReference type="Proteomes" id="UP000249915"/>
    </source>
</evidence>
<accession>A0A2V4B249</accession>
<dbReference type="EMBL" id="MASW01000002">
    <property type="protein sequence ID" value="PXY28226.1"/>
    <property type="molecule type" value="Genomic_DNA"/>
</dbReference>
<proteinExistence type="predicted"/>
<reference evidence="1 2" key="1">
    <citation type="submission" date="2016-07" db="EMBL/GenBank/DDBJ databases">
        <title>Draft genome sequence of Prauserella muralis DSM 45305, isolated from a mould-covered wall in an indoor environment.</title>
        <authorList>
            <person name="Ruckert C."/>
            <person name="Albersmeier A."/>
            <person name="Jiang C.-L."/>
            <person name="Jiang Y."/>
            <person name="Kalinowski J."/>
            <person name="Schneider O."/>
            <person name="Winkler A."/>
            <person name="Zotchev S.B."/>
        </authorList>
    </citation>
    <scope>NUCLEOTIDE SEQUENCE [LARGE SCALE GENOMIC DNA]</scope>
    <source>
        <strain evidence="1 2">DSM 45305</strain>
    </source>
</reference>
<name>A0A2V4B249_9PSEU</name>